<dbReference type="CDD" id="cd23659">
    <property type="entry name" value="USP_At3g01520-like"/>
    <property type="match status" value="1"/>
</dbReference>
<dbReference type="Gene3D" id="3.40.50.620">
    <property type="entry name" value="HUPs"/>
    <property type="match status" value="1"/>
</dbReference>
<organism evidence="3 4">
    <name type="scientific">Cryobacterium luteum</name>
    <dbReference type="NCBI Taxonomy" id="1424661"/>
    <lineage>
        <taxon>Bacteria</taxon>
        <taxon>Bacillati</taxon>
        <taxon>Actinomycetota</taxon>
        <taxon>Actinomycetes</taxon>
        <taxon>Micrococcales</taxon>
        <taxon>Microbacteriaceae</taxon>
        <taxon>Cryobacterium</taxon>
    </lineage>
</organism>
<evidence type="ECO:0000259" key="2">
    <source>
        <dbReference type="Pfam" id="PF00582"/>
    </source>
</evidence>
<comment type="caution">
    <text evidence="3">The sequence shown here is derived from an EMBL/GenBank/DDBJ whole genome shotgun (WGS) entry which is preliminary data.</text>
</comment>
<evidence type="ECO:0000256" key="1">
    <source>
        <dbReference type="ARBA" id="ARBA00008791"/>
    </source>
</evidence>
<dbReference type="SUPFAM" id="SSF52402">
    <property type="entry name" value="Adenine nucleotide alpha hydrolases-like"/>
    <property type="match status" value="1"/>
</dbReference>
<name>A0A1H8MGY3_9MICO</name>
<accession>A0A1H8MGY3</accession>
<dbReference type="InterPro" id="IPR014729">
    <property type="entry name" value="Rossmann-like_a/b/a_fold"/>
</dbReference>
<comment type="similarity">
    <text evidence="1">Belongs to the universal stress protein A family.</text>
</comment>
<protein>
    <submittedName>
        <fullName evidence="3">Universal stress protein</fullName>
    </submittedName>
</protein>
<feature type="domain" description="UspA" evidence="2">
    <location>
        <begin position="5"/>
        <end position="147"/>
    </location>
</feature>
<dbReference type="PRINTS" id="PR01438">
    <property type="entry name" value="UNVRSLSTRESS"/>
</dbReference>
<dbReference type="EMBL" id="SOFF01000039">
    <property type="protein sequence ID" value="TFB85936.1"/>
    <property type="molecule type" value="Genomic_DNA"/>
</dbReference>
<dbReference type="OrthoDB" id="267918at2"/>
<dbReference type="Pfam" id="PF00582">
    <property type="entry name" value="Usp"/>
    <property type="match status" value="1"/>
</dbReference>
<dbReference type="InterPro" id="IPR051688">
    <property type="entry name" value="USP_A"/>
</dbReference>
<evidence type="ECO:0000313" key="4">
    <source>
        <dbReference type="Proteomes" id="UP000297654"/>
    </source>
</evidence>
<dbReference type="PANTHER" id="PTHR43010">
    <property type="entry name" value="UNIVERSAL STRESS PROTEIN SLR1230"/>
    <property type="match status" value="1"/>
</dbReference>
<dbReference type="Proteomes" id="UP000297654">
    <property type="component" value="Unassembled WGS sequence"/>
</dbReference>
<sequence>MSTPKLLIAYDGSPNAQSAMHTVAGLFPGATAVLFYARQPLEGFAAHLEGHPALEKLQGLDAAALDVSEQIAADGAQLARDLGLIAEPLISSTMATASEAIVDTAEELNVDLIVLGSRGLRGFKATLLGSTSASVLHHATRPTLVIPSDAVAAARRNSRVVTPAE</sequence>
<evidence type="ECO:0000313" key="3">
    <source>
        <dbReference type="EMBL" id="TFB85936.1"/>
    </source>
</evidence>
<gene>
    <name evidence="3" type="ORF">E3O10_14440</name>
</gene>
<reference evidence="3 4" key="1">
    <citation type="submission" date="2019-03" db="EMBL/GenBank/DDBJ databases">
        <title>Genomics of glacier-inhabiting Cryobacterium strains.</title>
        <authorList>
            <person name="Liu Q."/>
            <person name="Xin Y.-H."/>
        </authorList>
    </citation>
    <scope>NUCLEOTIDE SEQUENCE [LARGE SCALE GENOMIC DNA]</scope>
    <source>
        <strain evidence="3 4">Hh15</strain>
    </source>
</reference>
<dbReference type="InterPro" id="IPR006016">
    <property type="entry name" value="UspA"/>
</dbReference>
<dbReference type="AlphaFoldDB" id="A0A1H8MGY3"/>
<dbReference type="InterPro" id="IPR006015">
    <property type="entry name" value="Universal_stress_UspA"/>
</dbReference>
<proteinExistence type="inferred from homology"/>
<dbReference type="PANTHER" id="PTHR43010:SF1">
    <property type="entry name" value="USPA DOMAIN-CONTAINING PROTEIN"/>
    <property type="match status" value="1"/>
</dbReference>
<keyword evidence="4" id="KW-1185">Reference proteome</keyword>
<dbReference type="RefSeq" id="WP_092113060.1">
    <property type="nucleotide sequence ID" value="NZ_FOCN01000047.1"/>
</dbReference>
<dbReference type="STRING" id="1424661.SAMN05216281_1473"/>